<evidence type="ECO:0000313" key="2">
    <source>
        <dbReference type="Proteomes" id="UP000282613"/>
    </source>
</evidence>
<organism evidence="3">
    <name type="scientific">Taenia asiatica</name>
    <name type="common">Asian tapeworm</name>
    <dbReference type="NCBI Taxonomy" id="60517"/>
    <lineage>
        <taxon>Eukaryota</taxon>
        <taxon>Metazoa</taxon>
        <taxon>Spiralia</taxon>
        <taxon>Lophotrochozoa</taxon>
        <taxon>Platyhelminthes</taxon>
        <taxon>Cestoda</taxon>
        <taxon>Eucestoda</taxon>
        <taxon>Cyclophyllidea</taxon>
        <taxon>Taeniidae</taxon>
        <taxon>Taenia</taxon>
    </lineage>
</organism>
<evidence type="ECO:0000313" key="1">
    <source>
        <dbReference type="EMBL" id="VDK35991.1"/>
    </source>
</evidence>
<reference evidence="3" key="1">
    <citation type="submission" date="2017-02" db="UniProtKB">
        <authorList>
            <consortium name="WormBaseParasite"/>
        </authorList>
    </citation>
    <scope>IDENTIFICATION</scope>
</reference>
<reference evidence="1 2" key="2">
    <citation type="submission" date="2018-11" db="EMBL/GenBank/DDBJ databases">
        <authorList>
            <consortium name="Pathogen Informatics"/>
        </authorList>
    </citation>
    <scope>NUCLEOTIDE SEQUENCE [LARGE SCALE GENOMIC DNA]</scope>
</reference>
<accession>A0A0R3W6Z9</accession>
<dbReference type="Proteomes" id="UP000282613">
    <property type="component" value="Unassembled WGS sequence"/>
</dbReference>
<dbReference type="AlphaFoldDB" id="A0A0R3W6Z9"/>
<dbReference type="EMBL" id="UYRS01018462">
    <property type="protein sequence ID" value="VDK35991.1"/>
    <property type="molecule type" value="Genomic_DNA"/>
</dbReference>
<keyword evidence="2" id="KW-1185">Reference proteome</keyword>
<name>A0A0R3W6Z9_TAEAS</name>
<protein>
    <submittedName>
        <fullName evidence="1 3">Uncharacterized protein</fullName>
    </submittedName>
</protein>
<evidence type="ECO:0000313" key="3">
    <source>
        <dbReference type="WBParaSite" id="TASK_0000601101-mRNA-1"/>
    </source>
</evidence>
<proteinExistence type="predicted"/>
<sequence length="116" mass="13553">MPYRLSTQRCKLPTRYICGGGGRSGRIHRRRGTIRYFLLRNMLQGDGTTLITGTTAYAVTILRKERRIMRTVRRRKRGDDNGLRRTPRYPTGCKASRQHPFYTPKFYVIADECRIA</sequence>
<gene>
    <name evidence="1" type="ORF">TASK_LOCUS6012</name>
</gene>
<dbReference type="WBParaSite" id="TASK_0000601101-mRNA-1">
    <property type="protein sequence ID" value="TASK_0000601101-mRNA-1"/>
    <property type="gene ID" value="TASK_0000601101"/>
</dbReference>